<feature type="transmembrane region" description="Helical" evidence="8">
    <location>
        <begin position="56"/>
        <end position="76"/>
    </location>
</feature>
<keyword evidence="3" id="KW-1003">Cell membrane</keyword>
<feature type="transmembrane region" description="Helical" evidence="8">
    <location>
        <begin position="153"/>
        <end position="177"/>
    </location>
</feature>
<reference evidence="9 10" key="1">
    <citation type="submission" date="2024-09" db="EMBL/GenBank/DDBJ databases">
        <authorList>
            <person name="Sun Q."/>
            <person name="Mori K."/>
        </authorList>
    </citation>
    <scope>NUCLEOTIDE SEQUENCE [LARGE SCALE GENOMIC DNA]</scope>
    <source>
        <strain evidence="9 10">CCM 7468</strain>
    </source>
</reference>
<comment type="subcellular location">
    <subcellularLocation>
        <location evidence="1">Cell inner membrane</location>
        <topology evidence="1">Multi-pass membrane protein</topology>
    </subcellularLocation>
    <subcellularLocation>
        <location evidence="8">Cell membrane</location>
        <topology evidence="8">Multi-pass membrane protein</topology>
    </subcellularLocation>
</comment>
<dbReference type="InterPro" id="IPR002771">
    <property type="entry name" value="Multi_antbiot-R_MarC"/>
</dbReference>
<name>A0ABV6ISV4_9PROT</name>
<organism evidence="9 10">
    <name type="scientific">Muricoccus vinaceus</name>
    <dbReference type="NCBI Taxonomy" id="424704"/>
    <lineage>
        <taxon>Bacteria</taxon>
        <taxon>Pseudomonadati</taxon>
        <taxon>Pseudomonadota</taxon>
        <taxon>Alphaproteobacteria</taxon>
        <taxon>Acetobacterales</taxon>
        <taxon>Roseomonadaceae</taxon>
        <taxon>Muricoccus</taxon>
    </lineage>
</organism>
<evidence type="ECO:0000313" key="10">
    <source>
        <dbReference type="Proteomes" id="UP001589789"/>
    </source>
</evidence>
<dbReference type="NCBIfam" id="TIGR00427">
    <property type="entry name" value="NAAT family transporter"/>
    <property type="match status" value="1"/>
</dbReference>
<dbReference type="RefSeq" id="WP_377050875.1">
    <property type="nucleotide sequence ID" value="NZ_JBHLVZ010000033.1"/>
</dbReference>
<evidence type="ECO:0000256" key="8">
    <source>
        <dbReference type="RuleBase" id="RU362048"/>
    </source>
</evidence>
<keyword evidence="4" id="KW-0997">Cell inner membrane</keyword>
<evidence type="ECO:0000256" key="6">
    <source>
        <dbReference type="ARBA" id="ARBA00022989"/>
    </source>
</evidence>
<keyword evidence="6 8" id="KW-1133">Transmembrane helix</keyword>
<sequence length="231" mass="24063">MDPGQLPFGGVVGAFLLAFPALFSIVNPIGAALIFSQVMADRTHEERALLARRVGAYSLMVLLVSLWAGSYVLNFFGITLGALRVAGGLVVAIRAWSLLTAPEVQEARKEQQAAPASDAEDAAFFPLTMPFTTGPGTISVAIALASARPASGFGLWAFFAGMTGAAVLVALSVWIAYHSADRLIALLGASGARVVTRLAAFLLLCVGVQILSNGIQDLLAPLFQHAATPGR</sequence>
<dbReference type="EMBL" id="JBHLVZ010000033">
    <property type="protein sequence ID" value="MFC0386422.1"/>
    <property type="molecule type" value="Genomic_DNA"/>
</dbReference>
<evidence type="ECO:0000256" key="7">
    <source>
        <dbReference type="ARBA" id="ARBA00023136"/>
    </source>
</evidence>
<evidence type="ECO:0000313" key="9">
    <source>
        <dbReference type="EMBL" id="MFC0386422.1"/>
    </source>
</evidence>
<dbReference type="PANTHER" id="PTHR33508">
    <property type="entry name" value="UPF0056 MEMBRANE PROTEIN YHCE"/>
    <property type="match status" value="1"/>
</dbReference>
<accession>A0ABV6ISV4</accession>
<evidence type="ECO:0000256" key="1">
    <source>
        <dbReference type="ARBA" id="ARBA00004429"/>
    </source>
</evidence>
<evidence type="ECO:0000256" key="3">
    <source>
        <dbReference type="ARBA" id="ARBA00022475"/>
    </source>
</evidence>
<proteinExistence type="inferred from homology"/>
<feature type="transmembrane region" description="Helical" evidence="8">
    <location>
        <begin position="12"/>
        <end position="35"/>
    </location>
</feature>
<dbReference type="Proteomes" id="UP001589789">
    <property type="component" value="Unassembled WGS sequence"/>
</dbReference>
<feature type="transmembrane region" description="Helical" evidence="8">
    <location>
        <begin position="122"/>
        <end position="147"/>
    </location>
</feature>
<dbReference type="Pfam" id="PF01914">
    <property type="entry name" value="MarC"/>
    <property type="match status" value="1"/>
</dbReference>
<evidence type="ECO:0000256" key="5">
    <source>
        <dbReference type="ARBA" id="ARBA00022692"/>
    </source>
</evidence>
<evidence type="ECO:0000256" key="4">
    <source>
        <dbReference type="ARBA" id="ARBA00022519"/>
    </source>
</evidence>
<evidence type="ECO:0000256" key="2">
    <source>
        <dbReference type="ARBA" id="ARBA00009784"/>
    </source>
</evidence>
<keyword evidence="5 8" id="KW-0812">Transmembrane</keyword>
<protein>
    <recommendedName>
        <fullName evidence="8">UPF0056 membrane protein</fullName>
    </recommendedName>
</protein>
<comment type="similarity">
    <text evidence="2 8">Belongs to the UPF0056 (MarC) family.</text>
</comment>
<feature type="transmembrane region" description="Helical" evidence="8">
    <location>
        <begin position="82"/>
        <end position="101"/>
    </location>
</feature>
<keyword evidence="7 8" id="KW-0472">Membrane</keyword>
<comment type="caution">
    <text evidence="9">The sequence shown here is derived from an EMBL/GenBank/DDBJ whole genome shotgun (WGS) entry which is preliminary data.</text>
</comment>
<gene>
    <name evidence="9" type="ORF">ACFFIC_12850</name>
</gene>
<feature type="transmembrane region" description="Helical" evidence="8">
    <location>
        <begin position="198"/>
        <end position="215"/>
    </location>
</feature>
<dbReference type="PANTHER" id="PTHR33508:SF2">
    <property type="entry name" value="UPF0056 INNER MEMBRANE PROTEIN MARC"/>
    <property type="match status" value="1"/>
</dbReference>
<keyword evidence="10" id="KW-1185">Reference proteome</keyword>